<name>A0A1G9C762_9BACI</name>
<reference evidence="1 2" key="1">
    <citation type="submission" date="2016-10" db="EMBL/GenBank/DDBJ databases">
        <authorList>
            <person name="de Groot N.N."/>
        </authorList>
    </citation>
    <scope>NUCLEOTIDE SEQUENCE [LARGE SCALE GENOMIC DNA]</scope>
    <source>
        <strain evidence="1 2">CGMCC 1.6502</strain>
    </source>
</reference>
<accession>A0A1G9C762</accession>
<organism evidence="1 2">
    <name type="scientific">Sediminibacillus albus</name>
    <dbReference type="NCBI Taxonomy" id="407036"/>
    <lineage>
        <taxon>Bacteria</taxon>
        <taxon>Bacillati</taxon>
        <taxon>Bacillota</taxon>
        <taxon>Bacilli</taxon>
        <taxon>Bacillales</taxon>
        <taxon>Bacillaceae</taxon>
        <taxon>Sediminibacillus</taxon>
    </lineage>
</organism>
<protein>
    <submittedName>
        <fullName evidence="1">Uncharacterized protein</fullName>
    </submittedName>
</protein>
<evidence type="ECO:0000313" key="2">
    <source>
        <dbReference type="Proteomes" id="UP000198694"/>
    </source>
</evidence>
<dbReference type="Proteomes" id="UP000198694">
    <property type="component" value="Unassembled WGS sequence"/>
</dbReference>
<evidence type="ECO:0000313" key="1">
    <source>
        <dbReference type="EMBL" id="SDK47508.1"/>
    </source>
</evidence>
<sequence length="136" mass="15876">MNELDRSSKSQKDWIDEYVKEVIKYHKIIKRVPEESKVQLIDLKSKQLVFIGKLAGEFAEQYKTIYAARKQAFAEAYLAADKYKDAKAELAVVELRKAEAQAFGNWKRWQNALDTTREEINAIKYKVRLDFADGNR</sequence>
<dbReference type="AlphaFoldDB" id="A0A1G9C762"/>
<dbReference type="OrthoDB" id="2969757at2"/>
<gene>
    <name evidence="1" type="ORF">SAMN05216243_3289</name>
</gene>
<dbReference type="EMBL" id="FNFL01000007">
    <property type="protein sequence ID" value="SDK47508.1"/>
    <property type="molecule type" value="Genomic_DNA"/>
</dbReference>
<dbReference type="STRING" id="407036.SAMN05216243_3289"/>
<dbReference type="RefSeq" id="WP_093216487.1">
    <property type="nucleotide sequence ID" value="NZ_FNFL01000007.1"/>
</dbReference>
<proteinExistence type="predicted"/>
<keyword evidence="2" id="KW-1185">Reference proteome</keyword>